<dbReference type="GO" id="GO:0006644">
    <property type="term" value="P:phospholipid metabolic process"/>
    <property type="evidence" value="ECO:0007669"/>
    <property type="project" value="TreeGrafter"/>
</dbReference>
<feature type="chain" id="PRO_5042053604" evidence="1">
    <location>
        <begin position="25"/>
        <end position="387"/>
    </location>
</feature>
<keyword evidence="3" id="KW-1185">Reference proteome</keyword>
<dbReference type="GO" id="GO:0004620">
    <property type="term" value="F:phospholipase activity"/>
    <property type="evidence" value="ECO:0007669"/>
    <property type="project" value="InterPro"/>
</dbReference>
<organism evidence="2 3">
    <name type="scientific">Phascolomyces articulosus</name>
    <dbReference type="NCBI Taxonomy" id="60185"/>
    <lineage>
        <taxon>Eukaryota</taxon>
        <taxon>Fungi</taxon>
        <taxon>Fungi incertae sedis</taxon>
        <taxon>Mucoromycota</taxon>
        <taxon>Mucoromycotina</taxon>
        <taxon>Mucoromycetes</taxon>
        <taxon>Mucorales</taxon>
        <taxon>Lichtheimiaceae</taxon>
        <taxon>Phascolomyces</taxon>
    </lineage>
</organism>
<keyword evidence="1" id="KW-0732">Signal</keyword>
<sequence length="387" mass="43134">MFIHTYVIITVSLLLISYCRSIHAGSIEPEQPPQYVRDISHCSNNYNSPVRGRPTSIHDLHPGDIKAIAVIGDSISAGLAMENAQTECITNASFIEYRGRSFDAGGDEGSITLPNFINHYTSGKLIGSSIGQRPMPTCPDTFFCTEAPPLPSVDHFNAAIPSGTTKDMTKQINYLIPRIGKTSPLSNEWKVLTIELGQNDLAISCFPDYNVVDFTARMTAGLKMIQENIDYVFINLLSVSNSEEEVTITNDYPGYRKTFCDNPSFDIHDQECYCCHVPLGLGDTVIDANVALFNLALQEIAVKFRPRGPDATFGVLYQPFSLSIDSLPYTAISNLDGFHPNIHLHQFFAKSLWNQMFLPKHEKEHKLHYDENLGIRCPGEDDRFETG</sequence>
<dbReference type="Gene3D" id="3.40.50.1110">
    <property type="entry name" value="SGNH hydrolase"/>
    <property type="match status" value="1"/>
</dbReference>
<dbReference type="EMBL" id="JAIXMP010000002">
    <property type="protein sequence ID" value="KAI9277129.1"/>
    <property type="molecule type" value="Genomic_DNA"/>
</dbReference>
<evidence type="ECO:0000313" key="2">
    <source>
        <dbReference type="EMBL" id="KAI9277129.1"/>
    </source>
</evidence>
<dbReference type="InterPro" id="IPR036514">
    <property type="entry name" value="SGNH_hydro_sf"/>
</dbReference>
<dbReference type="AlphaFoldDB" id="A0AAD5PJC2"/>
<gene>
    <name evidence="2" type="ORF">BDA99DRAFT_555045</name>
</gene>
<accession>A0AAD5PJC2</accession>
<evidence type="ECO:0000256" key="1">
    <source>
        <dbReference type="SAM" id="SignalP"/>
    </source>
</evidence>
<name>A0AAD5PJC2_9FUNG</name>
<dbReference type="SUPFAM" id="SSF52266">
    <property type="entry name" value="SGNH hydrolase"/>
    <property type="match status" value="1"/>
</dbReference>
<evidence type="ECO:0000313" key="3">
    <source>
        <dbReference type="Proteomes" id="UP001209540"/>
    </source>
</evidence>
<proteinExistence type="predicted"/>
<dbReference type="Proteomes" id="UP001209540">
    <property type="component" value="Unassembled WGS sequence"/>
</dbReference>
<comment type="caution">
    <text evidence="2">The sequence shown here is derived from an EMBL/GenBank/DDBJ whole genome shotgun (WGS) entry which is preliminary data.</text>
</comment>
<dbReference type="InterPro" id="IPR001087">
    <property type="entry name" value="GDSL"/>
</dbReference>
<reference evidence="2" key="1">
    <citation type="journal article" date="2022" name="IScience">
        <title>Evolution of zygomycete secretomes and the origins of terrestrial fungal ecologies.</title>
        <authorList>
            <person name="Chang Y."/>
            <person name="Wang Y."/>
            <person name="Mondo S."/>
            <person name="Ahrendt S."/>
            <person name="Andreopoulos W."/>
            <person name="Barry K."/>
            <person name="Beard J."/>
            <person name="Benny G.L."/>
            <person name="Blankenship S."/>
            <person name="Bonito G."/>
            <person name="Cuomo C."/>
            <person name="Desiro A."/>
            <person name="Gervers K.A."/>
            <person name="Hundley H."/>
            <person name="Kuo A."/>
            <person name="LaButti K."/>
            <person name="Lang B.F."/>
            <person name="Lipzen A."/>
            <person name="O'Donnell K."/>
            <person name="Pangilinan J."/>
            <person name="Reynolds N."/>
            <person name="Sandor L."/>
            <person name="Smith M.E."/>
            <person name="Tsang A."/>
            <person name="Grigoriev I.V."/>
            <person name="Stajich J.E."/>
            <person name="Spatafora J.W."/>
        </authorList>
    </citation>
    <scope>NUCLEOTIDE SEQUENCE</scope>
    <source>
        <strain evidence="2">RSA 2281</strain>
    </source>
</reference>
<reference evidence="2" key="2">
    <citation type="submission" date="2023-02" db="EMBL/GenBank/DDBJ databases">
        <authorList>
            <consortium name="DOE Joint Genome Institute"/>
            <person name="Mondo S.J."/>
            <person name="Chang Y."/>
            <person name="Wang Y."/>
            <person name="Ahrendt S."/>
            <person name="Andreopoulos W."/>
            <person name="Barry K."/>
            <person name="Beard J."/>
            <person name="Benny G.L."/>
            <person name="Blankenship S."/>
            <person name="Bonito G."/>
            <person name="Cuomo C."/>
            <person name="Desiro A."/>
            <person name="Gervers K.A."/>
            <person name="Hundley H."/>
            <person name="Kuo A."/>
            <person name="LaButti K."/>
            <person name="Lang B.F."/>
            <person name="Lipzen A."/>
            <person name="O'Donnell K."/>
            <person name="Pangilinan J."/>
            <person name="Reynolds N."/>
            <person name="Sandor L."/>
            <person name="Smith M.W."/>
            <person name="Tsang A."/>
            <person name="Grigoriev I.V."/>
            <person name="Stajich J.E."/>
            <person name="Spatafora J.W."/>
        </authorList>
    </citation>
    <scope>NUCLEOTIDE SEQUENCE</scope>
    <source>
        <strain evidence="2">RSA 2281</strain>
    </source>
</reference>
<dbReference type="Pfam" id="PF00657">
    <property type="entry name" value="Lipase_GDSL"/>
    <property type="match status" value="1"/>
</dbReference>
<protein>
    <submittedName>
        <fullName evidence="2">Uncharacterized protein</fullName>
    </submittedName>
</protein>
<feature type="signal peptide" evidence="1">
    <location>
        <begin position="1"/>
        <end position="24"/>
    </location>
</feature>
<dbReference type="PANTHER" id="PTHR21325:SF31">
    <property type="entry name" value="GH22081P-RELATED"/>
    <property type="match status" value="1"/>
</dbReference>
<dbReference type="PANTHER" id="PTHR21325">
    <property type="entry name" value="PHOSPHOLIPASE B, PLB1"/>
    <property type="match status" value="1"/>
</dbReference>
<dbReference type="InterPro" id="IPR038885">
    <property type="entry name" value="PLB1"/>
</dbReference>